<dbReference type="OrthoDB" id="3941562at2759"/>
<dbReference type="AlphaFoldDB" id="R1EZG0"/>
<protein>
    <submittedName>
        <fullName evidence="2">Uncharacterized protein</fullName>
    </submittedName>
</protein>
<evidence type="ECO:0000313" key="3">
    <source>
        <dbReference type="Proteomes" id="UP000013521"/>
    </source>
</evidence>
<proteinExistence type="predicted"/>
<feature type="region of interest" description="Disordered" evidence="1">
    <location>
        <begin position="1"/>
        <end position="20"/>
    </location>
</feature>
<evidence type="ECO:0000256" key="1">
    <source>
        <dbReference type="SAM" id="MobiDB-lite"/>
    </source>
</evidence>
<accession>R1EZG0</accession>
<reference evidence="3" key="1">
    <citation type="journal article" date="2013" name="Genome Announc.">
        <title>Draft genome sequence of Neofusicoccum parvum isolate UCR-NP2, a fungal vascular pathogen associated with grapevine cankers.</title>
        <authorList>
            <person name="Blanco-Ulate B."/>
            <person name="Rolshausen P."/>
            <person name="Cantu D."/>
        </authorList>
    </citation>
    <scope>NUCLEOTIDE SEQUENCE [LARGE SCALE GENOMIC DNA]</scope>
    <source>
        <strain evidence="3">UCR-NP2</strain>
    </source>
</reference>
<name>R1EZG0_BOTPV</name>
<evidence type="ECO:0000313" key="2">
    <source>
        <dbReference type="EMBL" id="EOD53173.1"/>
    </source>
</evidence>
<dbReference type="Proteomes" id="UP000013521">
    <property type="component" value="Unassembled WGS sequence"/>
</dbReference>
<feature type="compositionally biased region" description="Polar residues" evidence="1">
    <location>
        <begin position="11"/>
        <end position="20"/>
    </location>
</feature>
<organism evidence="2 3">
    <name type="scientific">Botryosphaeria parva (strain UCR-NP2)</name>
    <name type="common">Grapevine canker fungus</name>
    <name type="synonym">Neofusicoccum parvum</name>
    <dbReference type="NCBI Taxonomy" id="1287680"/>
    <lineage>
        <taxon>Eukaryota</taxon>
        <taxon>Fungi</taxon>
        <taxon>Dikarya</taxon>
        <taxon>Ascomycota</taxon>
        <taxon>Pezizomycotina</taxon>
        <taxon>Dothideomycetes</taxon>
        <taxon>Dothideomycetes incertae sedis</taxon>
        <taxon>Botryosphaeriales</taxon>
        <taxon>Botryosphaeriaceae</taxon>
        <taxon>Neofusicoccum</taxon>
    </lineage>
</organism>
<dbReference type="EMBL" id="KB915644">
    <property type="protein sequence ID" value="EOD53173.1"/>
    <property type="molecule type" value="Genomic_DNA"/>
</dbReference>
<gene>
    <name evidence="2" type="ORF">UCRNP2_27</name>
</gene>
<dbReference type="HOGENOM" id="CLU_2359478_0_0_1"/>
<sequence length="96" mass="11022">MSNTDGGGEVDQQTESGTELDSTEVIETLCYKHVALILIPKRDDVRDMLAMEIDLRFVKGHKRNFKRKMYCLYEVDDLIFDPVLWFGLTNIVIAPV</sequence>
<dbReference type="KEGG" id="npa:UCRNP2_27"/>